<sequence>MWPEWLRSPSNSPSRVQNRSNSFSCSSFKDIQAILKEPEPQPRFPKAPSIFHRVRISTSVLRSWAHKNSIPSAHLFFRPPHQGIIVYFTSLHVVRKTYEDCRTVRSILRGFRVLIDERDLSMDSKFLDELHGIIGCNGKLNPTKSVYWREITSVGPKRSNGLMRAEISSILSVSCNWWGQPFVINVEG</sequence>
<keyword evidence="2" id="KW-1185">Reference proteome</keyword>
<dbReference type="EMBL" id="CM047899">
    <property type="protein sequence ID" value="KAJ0102610.1"/>
    <property type="molecule type" value="Genomic_DNA"/>
</dbReference>
<organism evidence="1 2">
    <name type="scientific">Pistacia atlantica</name>
    <dbReference type="NCBI Taxonomy" id="434234"/>
    <lineage>
        <taxon>Eukaryota</taxon>
        <taxon>Viridiplantae</taxon>
        <taxon>Streptophyta</taxon>
        <taxon>Embryophyta</taxon>
        <taxon>Tracheophyta</taxon>
        <taxon>Spermatophyta</taxon>
        <taxon>Magnoliopsida</taxon>
        <taxon>eudicotyledons</taxon>
        <taxon>Gunneridae</taxon>
        <taxon>Pentapetalae</taxon>
        <taxon>rosids</taxon>
        <taxon>malvids</taxon>
        <taxon>Sapindales</taxon>
        <taxon>Anacardiaceae</taxon>
        <taxon>Pistacia</taxon>
    </lineage>
</organism>
<protein>
    <submittedName>
        <fullName evidence="1">Uncharacterized protein</fullName>
    </submittedName>
</protein>
<name>A0ACC1BUK0_9ROSI</name>
<reference evidence="2" key="1">
    <citation type="journal article" date="2023" name="G3 (Bethesda)">
        <title>Genome assembly and association tests identify interacting loci associated with vigor, precocity, and sex in interspecific pistachio rootstocks.</title>
        <authorList>
            <person name="Palmer W."/>
            <person name="Jacygrad E."/>
            <person name="Sagayaradj S."/>
            <person name="Cavanaugh K."/>
            <person name="Han R."/>
            <person name="Bertier L."/>
            <person name="Beede B."/>
            <person name="Kafkas S."/>
            <person name="Golino D."/>
            <person name="Preece J."/>
            <person name="Michelmore R."/>
        </authorList>
    </citation>
    <scope>NUCLEOTIDE SEQUENCE [LARGE SCALE GENOMIC DNA]</scope>
</reference>
<dbReference type="Proteomes" id="UP001164250">
    <property type="component" value="Chromosome 3"/>
</dbReference>
<evidence type="ECO:0000313" key="2">
    <source>
        <dbReference type="Proteomes" id="UP001164250"/>
    </source>
</evidence>
<comment type="caution">
    <text evidence="1">The sequence shown here is derived from an EMBL/GenBank/DDBJ whole genome shotgun (WGS) entry which is preliminary data.</text>
</comment>
<gene>
    <name evidence="1" type="ORF">Patl1_06663</name>
</gene>
<accession>A0ACC1BUK0</accession>
<evidence type="ECO:0000313" key="1">
    <source>
        <dbReference type="EMBL" id="KAJ0102610.1"/>
    </source>
</evidence>
<proteinExistence type="predicted"/>